<keyword evidence="3" id="KW-1185">Reference proteome</keyword>
<evidence type="ECO:0000256" key="1">
    <source>
        <dbReference type="SAM" id="MobiDB-lite"/>
    </source>
</evidence>
<gene>
    <name evidence="2" type="ORF">PGT21_018332</name>
</gene>
<dbReference type="AlphaFoldDB" id="A0A5B0Q5U2"/>
<name>A0A5B0Q5U2_PUCGR</name>
<dbReference type="Proteomes" id="UP000324748">
    <property type="component" value="Unassembled WGS sequence"/>
</dbReference>
<organism evidence="2 3">
    <name type="scientific">Puccinia graminis f. sp. tritici</name>
    <dbReference type="NCBI Taxonomy" id="56615"/>
    <lineage>
        <taxon>Eukaryota</taxon>
        <taxon>Fungi</taxon>
        <taxon>Dikarya</taxon>
        <taxon>Basidiomycota</taxon>
        <taxon>Pucciniomycotina</taxon>
        <taxon>Pucciniomycetes</taxon>
        <taxon>Pucciniales</taxon>
        <taxon>Pucciniaceae</taxon>
        <taxon>Puccinia</taxon>
    </lineage>
</organism>
<proteinExistence type="predicted"/>
<dbReference type="EMBL" id="VSWC01000028">
    <property type="protein sequence ID" value="KAA1108580.1"/>
    <property type="molecule type" value="Genomic_DNA"/>
</dbReference>
<reference evidence="2 3" key="1">
    <citation type="submission" date="2019-05" db="EMBL/GenBank/DDBJ databases">
        <title>Emergence of the Ug99 lineage of the wheat stem rust pathogen through somatic hybridization.</title>
        <authorList>
            <person name="Li F."/>
            <person name="Upadhyaya N.M."/>
            <person name="Sperschneider J."/>
            <person name="Matny O."/>
            <person name="Nguyen-Phuc H."/>
            <person name="Mago R."/>
            <person name="Raley C."/>
            <person name="Miller M.E."/>
            <person name="Silverstein K.A.T."/>
            <person name="Henningsen E."/>
            <person name="Hirsch C.D."/>
            <person name="Visser B."/>
            <person name="Pretorius Z.A."/>
            <person name="Steffenson B.J."/>
            <person name="Schwessinger B."/>
            <person name="Dodds P.N."/>
            <person name="Figueroa M."/>
        </authorList>
    </citation>
    <scope>NUCLEOTIDE SEQUENCE [LARGE SCALE GENOMIC DNA]</scope>
    <source>
        <strain evidence="2">21-0</strain>
    </source>
</reference>
<feature type="region of interest" description="Disordered" evidence="1">
    <location>
        <begin position="1"/>
        <end position="29"/>
    </location>
</feature>
<comment type="caution">
    <text evidence="2">The sequence shown here is derived from an EMBL/GenBank/DDBJ whole genome shotgun (WGS) entry which is preliminary data.</text>
</comment>
<accession>A0A5B0Q5U2</accession>
<evidence type="ECO:0000313" key="3">
    <source>
        <dbReference type="Proteomes" id="UP000324748"/>
    </source>
</evidence>
<feature type="compositionally biased region" description="Basic and acidic residues" evidence="1">
    <location>
        <begin position="1"/>
        <end position="16"/>
    </location>
</feature>
<feature type="region of interest" description="Disordered" evidence="1">
    <location>
        <begin position="56"/>
        <end position="81"/>
    </location>
</feature>
<protein>
    <submittedName>
        <fullName evidence="2">Uncharacterized protein</fullName>
    </submittedName>
</protein>
<evidence type="ECO:0000313" key="2">
    <source>
        <dbReference type="EMBL" id="KAA1108580.1"/>
    </source>
</evidence>
<sequence>MTPLKVRLDLTKRQDPPELSLSQGPDNPQFLLRLQPRRRECYPEALIKRARVGLSISGMQPGPTSPAMFRPTSGWPKPSQLSSLQRVIRGLNVEEAWSGL</sequence>